<dbReference type="Proteomes" id="UP000325558">
    <property type="component" value="Unassembled WGS sequence"/>
</dbReference>
<gene>
    <name evidence="2" type="ORF">BDV24DRAFT_141722</name>
</gene>
<reference evidence="2" key="1">
    <citation type="submission" date="2019-04" db="EMBL/GenBank/DDBJ databases">
        <title>Friends and foes A comparative genomics study of 23 Aspergillus species from section Flavi.</title>
        <authorList>
            <consortium name="DOE Joint Genome Institute"/>
            <person name="Kjaerbolling I."/>
            <person name="Vesth T."/>
            <person name="Frisvad J.C."/>
            <person name="Nybo J.L."/>
            <person name="Theobald S."/>
            <person name="Kildgaard S."/>
            <person name="Isbrandt T."/>
            <person name="Kuo A."/>
            <person name="Sato A."/>
            <person name="Lyhne E.K."/>
            <person name="Kogle M.E."/>
            <person name="Wiebenga A."/>
            <person name="Kun R.S."/>
            <person name="Lubbers R.J."/>
            <person name="Makela M.R."/>
            <person name="Barry K."/>
            <person name="Chovatia M."/>
            <person name="Clum A."/>
            <person name="Daum C."/>
            <person name="Haridas S."/>
            <person name="He G."/>
            <person name="LaButti K."/>
            <person name="Lipzen A."/>
            <person name="Mondo S."/>
            <person name="Riley R."/>
            <person name="Salamov A."/>
            <person name="Simmons B.A."/>
            <person name="Magnuson J.K."/>
            <person name="Henrissat B."/>
            <person name="Mortensen U.H."/>
            <person name="Larsen T.O."/>
            <person name="Devries R.P."/>
            <person name="Grigoriev I.V."/>
            <person name="Machida M."/>
            <person name="Baker S.E."/>
            <person name="Andersen M.R."/>
        </authorList>
    </citation>
    <scope>NUCLEOTIDE SEQUENCE</scope>
    <source>
        <strain evidence="2">CBS 117612</strain>
    </source>
</reference>
<organism evidence="2">
    <name type="scientific">Aspergillus arachidicola</name>
    <dbReference type="NCBI Taxonomy" id="656916"/>
    <lineage>
        <taxon>Eukaryota</taxon>
        <taxon>Fungi</taxon>
        <taxon>Dikarya</taxon>
        <taxon>Ascomycota</taxon>
        <taxon>Pezizomycotina</taxon>
        <taxon>Eurotiomycetes</taxon>
        <taxon>Eurotiomycetidae</taxon>
        <taxon>Eurotiales</taxon>
        <taxon>Aspergillaceae</taxon>
        <taxon>Aspergillus</taxon>
        <taxon>Aspergillus subgen. Circumdati</taxon>
    </lineage>
</organism>
<evidence type="ECO:0000256" key="1">
    <source>
        <dbReference type="SAM" id="Phobius"/>
    </source>
</evidence>
<proteinExistence type="predicted"/>
<dbReference type="EMBL" id="ML737195">
    <property type="protein sequence ID" value="KAE8336422.1"/>
    <property type="molecule type" value="Genomic_DNA"/>
</dbReference>
<accession>A0A5N6XTM9</accession>
<sequence length="61" mass="6618">MPTWAVCVVCVHGCKEYLLSVVITNRLVLFFVLVLVLGILVCSTGVCESRTTSIGLEGIYV</sequence>
<dbReference type="AlphaFoldDB" id="A0A5N6XTM9"/>
<evidence type="ECO:0000313" key="2">
    <source>
        <dbReference type="EMBL" id="KAE8336422.1"/>
    </source>
</evidence>
<keyword evidence="1" id="KW-0812">Transmembrane</keyword>
<name>A0A5N6XTM9_9EURO</name>
<feature type="transmembrane region" description="Helical" evidence="1">
    <location>
        <begin position="27"/>
        <end position="47"/>
    </location>
</feature>
<keyword evidence="1" id="KW-1133">Transmembrane helix</keyword>
<keyword evidence="1" id="KW-0472">Membrane</keyword>
<protein>
    <submittedName>
        <fullName evidence="2">Uncharacterized protein</fullName>
    </submittedName>
</protein>